<evidence type="ECO:0000313" key="3">
    <source>
        <dbReference type="WBParaSite" id="ACRNAN_scaffold6207.g29903.t1"/>
    </source>
</evidence>
<reference evidence="3" key="1">
    <citation type="submission" date="2022-11" db="UniProtKB">
        <authorList>
            <consortium name="WormBaseParasite"/>
        </authorList>
    </citation>
    <scope>IDENTIFICATION</scope>
</reference>
<dbReference type="InterPro" id="IPR029052">
    <property type="entry name" value="Metallo-depent_PP-like"/>
</dbReference>
<dbReference type="Pfam" id="PF00149">
    <property type="entry name" value="Metallophos"/>
    <property type="match status" value="1"/>
</dbReference>
<dbReference type="InterPro" id="IPR004843">
    <property type="entry name" value="Calcineurin-like_PHP"/>
</dbReference>
<dbReference type="PANTHER" id="PTHR31302:SF0">
    <property type="entry name" value="TRANSMEMBRANE PROTEIN WITH METALLOPHOSPHOESTERASE DOMAIN"/>
    <property type="match status" value="1"/>
</dbReference>
<organism evidence="2 3">
    <name type="scientific">Acrobeloides nanus</name>
    <dbReference type="NCBI Taxonomy" id="290746"/>
    <lineage>
        <taxon>Eukaryota</taxon>
        <taxon>Metazoa</taxon>
        <taxon>Ecdysozoa</taxon>
        <taxon>Nematoda</taxon>
        <taxon>Chromadorea</taxon>
        <taxon>Rhabditida</taxon>
        <taxon>Tylenchina</taxon>
        <taxon>Cephalobomorpha</taxon>
        <taxon>Cephaloboidea</taxon>
        <taxon>Cephalobidae</taxon>
        <taxon>Acrobeloides</taxon>
    </lineage>
</organism>
<proteinExistence type="predicted"/>
<dbReference type="SUPFAM" id="SSF56300">
    <property type="entry name" value="Metallo-dependent phosphatases"/>
    <property type="match status" value="1"/>
</dbReference>
<accession>A0A914E847</accession>
<feature type="domain" description="Calcineurin-like phosphoesterase" evidence="1">
    <location>
        <begin position="5"/>
        <end position="120"/>
    </location>
</feature>
<name>A0A914E847_9BILA</name>
<dbReference type="WBParaSite" id="ACRNAN_scaffold6207.g29903.t1">
    <property type="protein sequence ID" value="ACRNAN_scaffold6207.g29903.t1"/>
    <property type="gene ID" value="ACRNAN_scaffold6207.g29903"/>
</dbReference>
<evidence type="ECO:0000313" key="2">
    <source>
        <dbReference type="Proteomes" id="UP000887540"/>
    </source>
</evidence>
<dbReference type="AlphaFoldDB" id="A0A914E847"/>
<dbReference type="Gene3D" id="3.60.21.10">
    <property type="match status" value="1"/>
</dbReference>
<dbReference type="Proteomes" id="UP000887540">
    <property type="component" value="Unplaced"/>
</dbReference>
<evidence type="ECO:0000259" key="1">
    <source>
        <dbReference type="Pfam" id="PF00149"/>
    </source>
</evidence>
<sequence>MDPLKFLHARIGTFFTTGNHEYYYGSALEWFDHFNNSYGITILDNKIFQLNHICFVGLNDLKSKNSGIYDHTLDLSAISKCKPNSSIIVMAHNPVMADDIISYAKNHSIIVDLILSGHTHFGQIYPLILNVYLTQPYLYGWYNLNNGLTKLLISAGTLYLAMPMKMLDMSEIWLLTLTSDNQNDLK</sequence>
<keyword evidence="2" id="KW-1185">Reference proteome</keyword>
<dbReference type="PANTHER" id="PTHR31302">
    <property type="entry name" value="TRANSMEMBRANE PROTEIN WITH METALLOPHOSPHOESTERASE DOMAIN-RELATED"/>
    <property type="match status" value="1"/>
</dbReference>
<protein>
    <submittedName>
        <fullName evidence="3">Calcineurin-like phosphoesterase domain-containing protein</fullName>
    </submittedName>
</protein>
<dbReference type="InterPro" id="IPR051158">
    <property type="entry name" value="Metallophosphoesterase_sf"/>
</dbReference>
<dbReference type="GO" id="GO:0016787">
    <property type="term" value="F:hydrolase activity"/>
    <property type="evidence" value="ECO:0007669"/>
    <property type="project" value="InterPro"/>
</dbReference>